<reference evidence="1 2" key="1">
    <citation type="submission" date="2021-06" db="EMBL/GenBank/DDBJ databases">
        <authorList>
            <person name="Kallberg Y."/>
            <person name="Tangrot J."/>
            <person name="Rosling A."/>
        </authorList>
    </citation>
    <scope>NUCLEOTIDE SEQUENCE [LARGE SCALE GENOMIC DNA]</scope>
    <source>
        <strain evidence="1 2">120-4 pot B 10/14</strain>
    </source>
</reference>
<feature type="non-terminal residue" evidence="1">
    <location>
        <position position="1"/>
    </location>
</feature>
<dbReference type="EMBL" id="CAJVQB010010872">
    <property type="protein sequence ID" value="CAG8743511.1"/>
    <property type="molecule type" value="Genomic_DNA"/>
</dbReference>
<gene>
    <name evidence="1" type="ORF">GMARGA_LOCUS15630</name>
</gene>
<proteinExistence type="predicted"/>
<keyword evidence="2" id="KW-1185">Reference proteome</keyword>
<accession>A0ABN7V8E3</accession>
<sequence length="74" mass="9042">IVVEREREVFRRERLLKKRKFRKLKIVRKREGCWEKGRLSEKGEKKKVIERSEGSWRKGSLLEEGRIVGRREGY</sequence>
<name>A0ABN7V8E3_GIGMA</name>
<evidence type="ECO:0000313" key="2">
    <source>
        <dbReference type="Proteomes" id="UP000789901"/>
    </source>
</evidence>
<organism evidence="1 2">
    <name type="scientific">Gigaspora margarita</name>
    <dbReference type="NCBI Taxonomy" id="4874"/>
    <lineage>
        <taxon>Eukaryota</taxon>
        <taxon>Fungi</taxon>
        <taxon>Fungi incertae sedis</taxon>
        <taxon>Mucoromycota</taxon>
        <taxon>Glomeromycotina</taxon>
        <taxon>Glomeromycetes</taxon>
        <taxon>Diversisporales</taxon>
        <taxon>Gigasporaceae</taxon>
        <taxon>Gigaspora</taxon>
    </lineage>
</organism>
<evidence type="ECO:0000313" key="1">
    <source>
        <dbReference type="EMBL" id="CAG8743511.1"/>
    </source>
</evidence>
<dbReference type="Proteomes" id="UP000789901">
    <property type="component" value="Unassembled WGS sequence"/>
</dbReference>
<comment type="caution">
    <text evidence="1">The sequence shown here is derived from an EMBL/GenBank/DDBJ whole genome shotgun (WGS) entry which is preliminary data.</text>
</comment>
<protein>
    <submittedName>
        <fullName evidence="1">9404_t:CDS:1</fullName>
    </submittedName>
</protein>